<keyword evidence="2" id="KW-0238">DNA-binding</keyword>
<dbReference type="AlphaFoldDB" id="A0A7J4IX57"/>
<dbReference type="CDD" id="cd00090">
    <property type="entry name" value="HTH_ARSR"/>
    <property type="match status" value="1"/>
</dbReference>
<dbReference type="InterPro" id="IPR036390">
    <property type="entry name" value="WH_DNA-bd_sf"/>
</dbReference>
<dbReference type="Pfam" id="PF13412">
    <property type="entry name" value="HTH_24"/>
    <property type="match status" value="1"/>
</dbReference>
<gene>
    <name evidence="5" type="ORF">HA254_02110</name>
</gene>
<dbReference type="Gene3D" id="1.10.10.10">
    <property type="entry name" value="Winged helix-like DNA-binding domain superfamily/Winged helix DNA-binding domain"/>
    <property type="match status" value="2"/>
</dbReference>
<dbReference type="InterPro" id="IPR019887">
    <property type="entry name" value="Tscrpt_reg_AsnC/Lrp_C"/>
</dbReference>
<dbReference type="InterPro" id="IPR036388">
    <property type="entry name" value="WH-like_DNA-bd_sf"/>
</dbReference>
<evidence type="ECO:0000313" key="6">
    <source>
        <dbReference type="Proteomes" id="UP000565078"/>
    </source>
</evidence>
<keyword evidence="1" id="KW-0805">Transcription regulation</keyword>
<dbReference type="GO" id="GO:0043565">
    <property type="term" value="F:sequence-specific DNA binding"/>
    <property type="evidence" value="ECO:0007669"/>
    <property type="project" value="InterPro"/>
</dbReference>
<reference evidence="6" key="1">
    <citation type="journal article" date="2020" name="bioRxiv">
        <title>A rank-normalized archaeal taxonomy based on genome phylogeny resolves widespread incomplete and uneven classifications.</title>
        <authorList>
            <person name="Rinke C."/>
            <person name="Chuvochina M."/>
            <person name="Mussig A.J."/>
            <person name="Chaumeil P.-A."/>
            <person name="Waite D.W."/>
            <person name="Whitman W.B."/>
            <person name="Parks D.H."/>
            <person name="Hugenholtz P."/>
        </authorList>
    </citation>
    <scope>NUCLEOTIDE SEQUENCE [LARGE SCALE GENOMIC DNA]</scope>
</reference>
<dbReference type="SMART" id="SM00344">
    <property type="entry name" value="HTH_ASNC"/>
    <property type="match status" value="1"/>
</dbReference>
<organism evidence="5 6">
    <name type="scientific">Candidatus Iainarchaeum sp</name>
    <dbReference type="NCBI Taxonomy" id="3101447"/>
    <lineage>
        <taxon>Archaea</taxon>
        <taxon>Candidatus Iainarchaeota</taxon>
        <taxon>Candidatus Iainarchaeia</taxon>
        <taxon>Candidatus Iainarchaeales</taxon>
        <taxon>Candidatus Iainarchaeaceae</taxon>
        <taxon>Candidatus Iainarchaeum</taxon>
    </lineage>
</organism>
<sequence length="341" mass="39282">MDISPLDRRILRYLLENGVLASEREIAHSLRISPSTLSFKLRKFEDSGVIINYKYRVDFSKIGLGELAWVFCRINYGNGAVKEAMQKLLEYPQVHVCLLVSGEYNICLKVYGEDRQEIENFTRRLASGFHGSIEHGRTYFAREQIKGHNQIMKKAGSKKNYEFDETDLKILSEKMLSPKMSLSEAAQRLRMHRNTVRSHWARMLEGKVIVKKTPIINPDLHREMGIYMMGVMLLRSVRGKEEKLAGELAALNEVHELNLLENTDYGYNLIAILRTNDLAAFYKITTDFYSDKRYSSGLLAANSSIILSSDSRRHTYIKDIGMRKLVADREKAEKNKHLIAR</sequence>
<evidence type="ECO:0000259" key="4">
    <source>
        <dbReference type="PROSITE" id="PS50956"/>
    </source>
</evidence>
<feature type="domain" description="HTH asnC-type" evidence="4">
    <location>
        <begin position="1"/>
        <end position="65"/>
    </location>
</feature>
<evidence type="ECO:0000313" key="5">
    <source>
        <dbReference type="EMBL" id="HIH09440.1"/>
    </source>
</evidence>
<evidence type="ECO:0000256" key="3">
    <source>
        <dbReference type="ARBA" id="ARBA00023163"/>
    </source>
</evidence>
<dbReference type="InterPro" id="IPR019888">
    <property type="entry name" value="Tscrpt_reg_AsnC-like"/>
</dbReference>
<dbReference type="SUPFAM" id="SSF46785">
    <property type="entry name" value="Winged helix' DNA-binding domain"/>
    <property type="match status" value="1"/>
</dbReference>
<dbReference type="Pfam" id="PF01037">
    <property type="entry name" value="AsnC_trans_reg"/>
    <property type="match status" value="1"/>
</dbReference>
<dbReference type="GO" id="GO:0005829">
    <property type="term" value="C:cytosol"/>
    <property type="evidence" value="ECO:0007669"/>
    <property type="project" value="TreeGrafter"/>
</dbReference>
<name>A0A7J4IX57_9ARCH</name>
<keyword evidence="3" id="KW-0804">Transcription</keyword>
<dbReference type="GO" id="GO:0043200">
    <property type="term" value="P:response to amino acid"/>
    <property type="evidence" value="ECO:0007669"/>
    <property type="project" value="TreeGrafter"/>
</dbReference>
<dbReference type="Proteomes" id="UP000565078">
    <property type="component" value="Unassembled WGS sequence"/>
</dbReference>
<evidence type="ECO:0000256" key="1">
    <source>
        <dbReference type="ARBA" id="ARBA00023015"/>
    </source>
</evidence>
<dbReference type="SUPFAM" id="SSF54909">
    <property type="entry name" value="Dimeric alpha+beta barrel"/>
    <property type="match status" value="1"/>
</dbReference>
<dbReference type="PANTHER" id="PTHR30154">
    <property type="entry name" value="LEUCINE-RESPONSIVE REGULATORY PROTEIN"/>
    <property type="match status" value="1"/>
</dbReference>
<proteinExistence type="predicted"/>
<dbReference type="InterPro" id="IPR011991">
    <property type="entry name" value="ArsR-like_HTH"/>
</dbReference>
<accession>A0A7J4IX57</accession>
<comment type="caution">
    <text evidence="5">The sequence shown here is derived from an EMBL/GenBank/DDBJ whole genome shotgun (WGS) entry which is preliminary data.</text>
</comment>
<dbReference type="InterPro" id="IPR011008">
    <property type="entry name" value="Dimeric_a/b-barrel"/>
</dbReference>
<dbReference type="PROSITE" id="PS50956">
    <property type="entry name" value="HTH_ASNC_2"/>
    <property type="match status" value="1"/>
</dbReference>
<protein>
    <submittedName>
        <fullName evidence="5">Lrp/AsnC family transcriptional regulator</fullName>
    </submittedName>
</protein>
<dbReference type="PANTHER" id="PTHR30154:SF34">
    <property type="entry name" value="TRANSCRIPTIONAL REGULATOR AZLB"/>
    <property type="match status" value="1"/>
</dbReference>
<dbReference type="EMBL" id="DUGC01000038">
    <property type="protein sequence ID" value="HIH09440.1"/>
    <property type="molecule type" value="Genomic_DNA"/>
</dbReference>
<evidence type="ECO:0000256" key="2">
    <source>
        <dbReference type="ARBA" id="ARBA00023125"/>
    </source>
</evidence>
<dbReference type="Gene3D" id="3.30.70.920">
    <property type="match status" value="1"/>
</dbReference>
<dbReference type="InterPro" id="IPR000485">
    <property type="entry name" value="AsnC-type_HTH_dom"/>
</dbReference>